<dbReference type="Gene3D" id="3.10.100.10">
    <property type="entry name" value="Mannose-Binding Protein A, subunit A"/>
    <property type="match status" value="1"/>
</dbReference>
<evidence type="ECO:0000313" key="3">
    <source>
        <dbReference type="Proteomes" id="UP000314982"/>
    </source>
</evidence>
<dbReference type="STRING" id="62062.ENSHHUP00000031880"/>
<evidence type="ECO:0000313" key="2">
    <source>
        <dbReference type="Ensembl" id="ENSHHUP00000031880.1"/>
    </source>
</evidence>
<dbReference type="InterPro" id="IPR001304">
    <property type="entry name" value="C-type_lectin-like"/>
</dbReference>
<dbReference type="Proteomes" id="UP000314982">
    <property type="component" value="Unassembled WGS sequence"/>
</dbReference>
<reference evidence="2" key="2">
    <citation type="submission" date="2025-08" db="UniProtKB">
        <authorList>
            <consortium name="Ensembl"/>
        </authorList>
    </citation>
    <scope>IDENTIFICATION</scope>
</reference>
<dbReference type="GeneTree" id="ENSGT01060000253552"/>
<protein>
    <recommendedName>
        <fullName evidence="1">C-type lectin domain-containing protein</fullName>
    </recommendedName>
</protein>
<evidence type="ECO:0000259" key="1">
    <source>
        <dbReference type="PROSITE" id="PS50041"/>
    </source>
</evidence>
<name>A0A4W5M3M7_9TELE</name>
<dbReference type="Ensembl" id="ENSHHUT00000033186.1">
    <property type="protein sequence ID" value="ENSHHUP00000031880.1"/>
    <property type="gene ID" value="ENSHHUG00000020238.1"/>
</dbReference>
<dbReference type="PROSITE" id="PS50041">
    <property type="entry name" value="C_TYPE_LECTIN_2"/>
    <property type="match status" value="1"/>
</dbReference>
<dbReference type="AlphaFoldDB" id="A0A4W5M3M7"/>
<feature type="domain" description="C-type lectin" evidence="1">
    <location>
        <begin position="8"/>
        <end position="61"/>
    </location>
</feature>
<sequence length="66" mass="7422">EQSAWSVWSGHHEFAPVYWMEGEPNNLNDKVACVEISQTASDPLKSWKAGPCATPRYLVCEKPFTP</sequence>
<organism evidence="2 3">
    <name type="scientific">Hucho hucho</name>
    <name type="common">huchen</name>
    <dbReference type="NCBI Taxonomy" id="62062"/>
    <lineage>
        <taxon>Eukaryota</taxon>
        <taxon>Metazoa</taxon>
        <taxon>Chordata</taxon>
        <taxon>Craniata</taxon>
        <taxon>Vertebrata</taxon>
        <taxon>Euteleostomi</taxon>
        <taxon>Actinopterygii</taxon>
        <taxon>Neopterygii</taxon>
        <taxon>Teleostei</taxon>
        <taxon>Protacanthopterygii</taxon>
        <taxon>Salmoniformes</taxon>
        <taxon>Salmonidae</taxon>
        <taxon>Salmoninae</taxon>
        <taxon>Hucho</taxon>
    </lineage>
</organism>
<accession>A0A4W5M3M7</accession>
<reference evidence="3" key="1">
    <citation type="submission" date="2018-06" db="EMBL/GenBank/DDBJ databases">
        <title>Genome assembly of Danube salmon.</title>
        <authorList>
            <person name="Macqueen D.J."/>
            <person name="Gundappa M.K."/>
        </authorList>
    </citation>
    <scope>NUCLEOTIDE SEQUENCE [LARGE SCALE GENOMIC DNA]</scope>
</reference>
<keyword evidence="3" id="KW-1185">Reference proteome</keyword>
<dbReference type="Pfam" id="PF00059">
    <property type="entry name" value="Lectin_C"/>
    <property type="match status" value="1"/>
</dbReference>
<dbReference type="SUPFAM" id="SSF56436">
    <property type="entry name" value="C-type lectin-like"/>
    <property type="match status" value="1"/>
</dbReference>
<proteinExistence type="predicted"/>
<dbReference type="InterPro" id="IPR016187">
    <property type="entry name" value="CTDL_fold"/>
</dbReference>
<dbReference type="InterPro" id="IPR016186">
    <property type="entry name" value="C-type_lectin-like/link_sf"/>
</dbReference>
<reference evidence="2" key="3">
    <citation type="submission" date="2025-09" db="UniProtKB">
        <authorList>
            <consortium name="Ensembl"/>
        </authorList>
    </citation>
    <scope>IDENTIFICATION</scope>
</reference>